<dbReference type="Proteomes" id="UP001466331">
    <property type="component" value="Unassembled WGS sequence"/>
</dbReference>
<keyword evidence="3" id="KW-1185">Reference proteome</keyword>
<gene>
    <name evidence="2" type="ORF">WKV44_05480</name>
</gene>
<organism evidence="2 3">
    <name type="scientific">Rarispira pelagica</name>
    <dbReference type="NCBI Taxonomy" id="3141764"/>
    <lineage>
        <taxon>Bacteria</taxon>
        <taxon>Pseudomonadati</taxon>
        <taxon>Spirochaetota</taxon>
        <taxon>Spirochaetia</taxon>
        <taxon>Winmispirales</taxon>
        <taxon>Winmispiraceae</taxon>
        <taxon>Rarispira</taxon>
    </lineage>
</organism>
<dbReference type="Pfam" id="PF07614">
    <property type="entry name" value="DUF1577"/>
    <property type="match status" value="1"/>
</dbReference>
<dbReference type="InterPro" id="IPR009875">
    <property type="entry name" value="PilZ_domain"/>
</dbReference>
<evidence type="ECO:0000313" key="2">
    <source>
        <dbReference type="EMBL" id="MEM5947986.1"/>
    </source>
</evidence>
<dbReference type="SUPFAM" id="SSF141371">
    <property type="entry name" value="PilZ domain-like"/>
    <property type="match status" value="1"/>
</dbReference>
<name>A0ABU9UC11_9SPIR</name>
<feature type="domain" description="PilZ" evidence="1">
    <location>
        <begin position="321"/>
        <end position="399"/>
    </location>
</feature>
<reference evidence="2 3" key="1">
    <citation type="submission" date="2024-03" db="EMBL/GenBank/DDBJ databases">
        <title>Ignisphaera cupida sp. nov., a hyperthermophilic hydrolytic archaeon from a hot spring of Kamchatka, and proposal of Ignisphaeraceae fam. nov.</title>
        <authorList>
            <person name="Podosokorskaya O.A."/>
            <person name="Elcheninov A.G."/>
            <person name="Maltseva A.I."/>
            <person name="Zayulina K.S."/>
            <person name="Novikov A."/>
            <person name="Merkel A.Y."/>
        </authorList>
    </citation>
    <scope>NUCLEOTIDE SEQUENCE [LARGE SCALE GENOMIC DNA]</scope>
    <source>
        <strain evidence="2 3">38H-sp</strain>
    </source>
</reference>
<protein>
    <submittedName>
        <fullName evidence="2">PilZ domain-containing protein</fullName>
    </submittedName>
</protein>
<evidence type="ECO:0000259" key="1">
    <source>
        <dbReference type="Pfam" id="PF07238"/>
    </source>
</evidence>
<dbReference type="EMBL" id="JBCHKQ010000002">
    <property type="protein sequence ID" value="MEM5947986.1"/>
    <property type="molecule type" value="Genomic_DNA"/>
</dbReference>
<dbReference type="RefSeq" id="WP_420069432.1">
    <property type="nucleotide sequence ID" value="NZ_JBCHKQ010000002.1"/>
</dbReference>
<accession>A0ABU9UC11</accession>
<dbReference type="InterPro" id="IPR011471">
    <property type="entry name" value="DUF1577"/>
</dbReference>
<proteinExistence type="predicted"/>
<dbReference type="Pfam" id="PF07238">
    <property type="entry name" value="PilZ"/>
    <property type="match status" value="1"/>
</dbReference>
<comment type="caution">
    <text evidence="2">The sequence shown here is derived from an EMBL/GenBank/DDBJ whole genome shotgun (WGS) entry which is preliminary data.</text>
</comment>
<sequence>MGIELKRIEKEFILKSILDEEIPLEILLQKKRFRAKLYKVEESFNKMYIFVEDNPVITVPIGDVISVYFKFHGTLMTFSVVYLGIEGDCVVTNLPAGVYRDLEREFERVRHPENIGLSFSLKGEKFVLNFPTINKENVTSPPVVSSSFDSTTISALITDFRNKIKDLSSESKIVMFKERKPETTEEKIIVNTGKMLLFPQSYIYNSFKMERLYPRISPISADSLMLYFKEQGMDMQASKNKIRAMIEEKKNKAISRELYAPVIFYQYVVAYVYLVSGKDKRYEYDRTILDYVHEFCMSFAYSLKIHGYFKPQKVKNTYNDSEIIDISLTGVLFSVPLSLSEDNFVLFTDMEICLNIEGKDIPVMGRIVRKSKDADRLYVAVSFLDLKPDDRLFLARSIYGQDFMGEF</sequence>
<evidence type="ECO:0000313" key="3">
    <source>
        <dbReference type="Proteomes" id="UP001466331"/>
    </source>
</evidence>